<dbReference type="STRING" id="1042163.BRLA_c024880"/>
<evidence type="ECO:0000313" key="2">
    <source>
        <dbReference type="EMBL" id="AIG26808.1"/>
    </source>
</evidence>
<accession>A0A075R6M9</accession>
<dbReference type="InterPro" id="IPR011411">
    <property type="entry name" value="MazG-related_YvdC"/>
</dbReference>
<dbReference type="CDD" id="cd11523">
    <property type="entry name" value="NTP-PPase"/>
    <property type="match status" value="1"/>
</dbReference>
<evidence type="ECO:0000259" key="1">
    <source>
        <dbReference type="Pfam" id="PF03819"/>
    </source>
</evidence>
<dbReference type="KEGG" id="blr:BRLA_c024880"/>
<dbReference type="InterPro" id="IPR047046">
    <property type="entry name" value="YpjD/YvdC"/>
</dbReference>
<name>A0A075R6M9_BRELA</name>
<feature type="domain" description="NTP pyrophosphohydrolase MazG-like" evidence="1">
    <location>
        <begin position="30"/>
        <end position="102"/>
    </location>
</feature>
<dbReference type="HOGENOM" id="CLU_158560_0_0_9"/>
<evidence type="ECO:0000313" key="3">
    <source>
        <dbReference type="Proteomes" id="UP000005850"/>
    </source>
</evidence>
<keyword evidence="3" id="KW-1185">Reference proteome</keyword>
<protein>
    <submittedName>
        <fullName evidence="2">MazG nucleotide pyrophosphohydrolase domain protein</fullName>
    </submittedName>
</protein>
<dbReference type="InterPro" id="IPR004518">
    <property type="entry name" value="MazG-like_dom"/>
</dbReference>
<dbReference type="Proteomes" id="UP000005850">
    <property type="component" value="Chromosome"/>
</dbReference>
<dbReference type="AlphaFoldDB" id="A0A075R6M9"/>
<dbReference type="SUPFAM" id="SSF101386">
    <property type="entry name" value="all-alpha NTP pyrophosphatases"/>
    <property type="match status" value="1"/>
</dbReference>
<keyword evidence="2" id="KW-0378">Hydrolase</keyword>
<dbReference type="PIRSF" id="PIRSF036521">
    <property type="entry name" value="UCP036521_pph"/>
    <property type="match status" value="1"/>
</dbReference>
<proteinExistence type="predicted"/>
<organism evidence="2 3">
    <name type="scientific">Brevibacillus laterosporus LMG 15441</name>
    <dbReference type="NCBI Taxonomy" id="1042163"/>
    <lineage>
        <taxon>Bacteria</taxon>
        <taxon>Bacillati</taxon>
        <taxon>Bacillota</taxon>
        <taxon>Bacilli</taxon>
        <taxon>Bacillales</taxon>
        <taxon>Paenibacillaceae</taxon>
        <taxon>Brevibacillus</taxon>
    </lineage>
</organism>
<dbReference type="PANTHER" id="PTHR42692">
    <property type="entry name" value="NUCLEOTIDE PYROPHOSPHOHYDROLASE"/>
    <property type="match status" value="1"/>
</dbReference>
<dbReference type="Pfam" id="PF03819">
    <property type="entry name" value="MazG"/>
    <property type="match status" value="1"/>
</dbReference>
<gene>
    <name evidence="2" type="ORF">BRLA_c024880</name>
</gene>
<reference evidence="2 3" key="1">
    <citation type="journal article" date="2011" name="J. Bacteriol.">
        <title>Genome sequence of Brevibacillus laterosporus LMG 15441, a pathogen of invertebrates.</title>
        <authorList>
            <person name="Djukic M."/>
            <person name="Poehlein A."/>
            <person name="Thurmer A."/>
            <person name="Daniel R."/>
        </authorList>
    </citation>
    <scope>NUCLEOTIDE SEQUENCE [LARGE SCALE GENOMIC DNA]</scope>
    <source>
        <strain evidence="2 3">LMG 15441</strain>
    </source>
</reference>
<dbReference type="Gene3D" id="1.10.287.1080">
    <property type="entry name" value="MazG-like"/>
    <property type="match status" value="1"/>
</dbReference>
<dbReference type="EMBL" id="CP007806">
    <property type="protein sequence ID" value="AIG26808.1"/>
    <property type="molecule type" value="Genomic_DNA"/>
</dbReference>
<dbReference type="GO" id="GO:0016787">
    <property type="term" value="F:hydrolase activity"/>
    <property type="evidence" value="ECO:0007669"/>
    <property type="project" value="UniProtKB-KW"/>
</dbReference>
<dbReference type="eggNOG" id="COG1694">
    <property type="taxonomic scope" value="Bacteria"/>
</dbReference>
<dbReference type="RefSeq" id="WP_003336403.1">
    <property type="nucleotide sequence ID" value="NZ_CP007806.1"/>
</dbReference>
<dbReference type="PANTHER" id="PTHR42692:SF2">
    <property type="entry name" value="IG HYPOTHETICAL 16995"/>
    <property type="match status" value="1"/>
</dbReference>
<sequence>MEIKDFEEWLIHFYNRRGWTDTTNFQKLGFLFEEVGELAQAIRLYEIRKDLPDSIPNDRHRIQENLYEELGDLLANVIIIANNYNISLDELINKHKHKLLKRFGS</sequence>